<sequence length="77" mass="7925">MRFEAGKLDASSVKLTLSGVGLAVNDARCAAAEGKLVCQIGTVKAGAGYVLPARGVLVVEAEYSRPDGPTVYRLATD</sequence>
<organism evidence="1 2">
    <name type="scientific">Deinococcus humi</name>
    <dbReference type="NCBI Taxonomy" id="662880"/>
    <lineage>
        <taxon>Bacteria</taxon>
        <taxon>Thermotogati</taxon>
        <taxon>Deinococcota</taxon>
        <taxon>Deinococci</taxon>
        <taxon>Deinococcales</taxon>
        <taxon>Deinococcaceae</taxon>
        <taxon>Deinococcus</taxon>
    </lineage>
</organism>
<evidence type="ECO:0000313" key="2">
    <source>
        <dbReference type="Proteomes" id="UP000552709"/>
    </source>
</evidence>
<dbReference type="EMBL" id="JACHFL010000024">
    <property type="protein sequence ID" value="MBB5365964.1"/>
    <property type="molecule type" value="Genomic_DNA"/>
</dbReference>
<name>A0A7W8K2A2_9DEIO</name>
<reference evidence="1 2" key="1">
    <citation type="submission" date="2020-08" db="EMBL/GenBank/DDBJ databases">
        <title>Genomic Encyclopedia of Type Strains, Phase IV (KMG-IV): sequencing the most valuable type-strain genomes for metagenomic binning, comparative biology and taxonomic classification.</title>
        <authorList>
            <person name="Goeker M."/>
        </authorList>
    </citation>
    <scope>NUCLEOTIDE SEQUENCE [LARGE SCALE GENOMIC DNA]</scope>
    <source>
        <strain evidence="1 2">DSM 27939</strain>
    </source>
</reference>
<dbReference type="RefSeq" id="WP_184137869.1">
    <property type="nucleotide sequence ID" value="NZ_JACHFL010000024.1"/>
</dbReference>
<keyword evidence="2" id="KW-1185">Reference proteome</keyword>
<dbReference type="Proteomes" id="UP000552709">
    <property type="component" value="Unassembled WGS sequence"/>
</dbReference>
<dbReference type="AlphaFoldDB" id="A0A7W8K2A2"/>
<comment type="caution">
    <text evidence="1">The sequence shown here is derived from an EMBL/GenBank/DDBJ whole genome shotgun (WGS) entry which is preliminary data.</text>
</comment>
<proteinExistence type="predicted"/>
<gene>
    <name evidence="1" type="ORF">HNQ08_005090</name>
</gene>
<evidence type="ECO:0000313" key="1">
    <source>
        <dbReference type="EMBL" id="MBB5365964.1"/>
    </source>
</evidence>
<accession>A0A7W8K2A2</accession>
<protein>
    <submittedName>
        <fullName evidence="1">Uncharacterized protein</fullName>
    </submittedName>
</protein>